<dbReference type="KEGG" id="vcn:VOLCADRAFT_103984"/>
<dbReference type="RefSeq" id="XP_002948769.1">
    <property type="nucleotide sequence ID" value="XM_002948723.1"/>
</dbReference>
<accession>D8TQG9</accession>
<feature type="region of interest" description="Disordered" evidence="1">
    <location>
        <begin position="249"/>
        <end position="419"/>
    </location>
</feature>
<dbReference type="InParanoid" id="D8TQG9"/>
<evidence type="ECO:0000313" key="3">
    <source>
        <dbReference type="Proteomes" id="UP000001058"/>
    </source>
</evidence>
<feature type="compositionally biased region" description="Acidic residues" evidence="1">
    <location>
        <begin position="263"/>
        <end position="278"/>
    </location>
</feature>
<keyword evidence="3" id="KW-1185">Reference proteome</keyword>
<feature type="compositionally biased region" description="Acidic residues" evidence="1">
    <location>
        <begin position="356"/>
        <end position="367"/>
    </location>
</feature>
<proteinExistence type="predicted"/>
<evidence type="ECO:0000313" key="2">
    <source>
        <dbReference type="EMBL" id="EFJ50149.1"/>
    </source>
</evidence>
<dbReference type="EMBL" id="GL378332">
    <property type="protein sequence ID" value="EFJ50149.1"/>
    <property type="molecule type" value="Genomic_DNA"/>
</dbReference>
<gene>
    <name evidence="2" type="ORF">VOLCADRAFT_103984</name>
</gene>
<evidence type="ECO:0000256" key="1">
    <source>
        <dbReference type="SAM" id="MobiDB-lite"/>
    </source>
</evidence>
<dbReference type="GeneID" id="9623474"/>
<dbReference type="AlphaFoldDB" id="D8TQG9"/>
<sequence length="626" mass="67871">MYEGGGGHPTWPLPNRIQPRKRKFQRVAYPELPNNTAIRALVVTACLHALDVKDSSPSATETVVREMLSKKHADFTGPYASREQRAAAPFLPTSFKQALTQLQDVGGCRWPRLIRYDMCPCGFIYRGPEYRGADHCGGMVPGPRAGEWIACPKMRSEARYLTYNPIGGFCGRVFSNKQLAEEFSSWQSPDRMRRKGQLRDICDAAVVQELLASDPRFRDPRCLVTMIASDAFVEPPAVKAALAANAGVHHGDGGGPSHGTDDFAGDVSEEEVEADEEPASGRGRQHARELEEELPGGRRSRGRGRTGRDGGRGSRGAVTANTRGAGIARRGRRGRSPVNAVRGNAVGQPGVIAGDVSEEEVEADEEPASGRGRQHARELEEELPGGRRSRGRGRTGRDGGRGSRGAVTANTRGAGVAWRGRRGRSPVNAVRGNAVGQPGAAKLLVPGRPELVGLACPIYILRYFNPCSMINMDGMHTLGGVIKEVMVKGVQGLRIAKASTRLRQAVADYNQNKGPNPGRADGAQLARIRAALQEVVRVTPAALTSRLQRLTGAGKAAKTHTYFLLAGPIGSYVITSARFPEPVQEAYLRLLQACGDLWQKRGNTRMTHKPIQRTSNDSQTLMWRHL</sequence>
<dbReference type="eggNOG" id="ENOG502RRNE">
    <property type="taxonomic scope" value="Eukaryota"/>
</dbReference>
<dbReference type="OrthoDB" id="1932595at2759"/>
<protein>
    <submittedName>
        <fullName evidence="2">Uncharacterized protein</fullName>
    </submittedName>
</protein>
<dbReference type="Proteomes" id="UP000001058">
    <property type="component" value="Unassembled WGS sequence"/>
</dbReference>
<name>D8TQG9_VOLCA</name>
<reference evidence="2 3" key="1">
    <citation type="journal article" date="2010" name="Science">
        <title>Genomic analysis of organismal complexity in the multicellular green alga Volvox carteri.</title>
        <authorList>
            <person name="Prochnik S.E."/>
            <person name="Umen J."/>
            <person name="Nedelcu A.M."/>
            <person name="Hallmann A."/>
            <person name="Miller S.M."/>
            <person name="Nishii I."/>
            <person name="Ferris P."/>
            <person name="Kuo A."/>
            <person name="Mitros T."/>
            <person name="Fritz-Laylin L.K."/>
            <person name="Hellsten U."/>
            <person name="Chapman J."/>
            <person name="Simakov O."/>
            <person name="Rensing S.A."/>
            <person name="Terry A."/>
            <person name="Pangilinan J."/>
            <person name="Kapitonov V."/>
            <person name="Jurka J."/>
            <person name="Salamov A."/>
            <person name="Shapiro H."/>
            <person name="Schmutz J."/>
            <person name="Grimwood J."/>
            <person name="Lindquist E."/>
            <person name="Lucas S."/>
            <person name="Grigoriev I.V."/>
            <person name="Schmitt R."/>
            <person name="Kirk D."/>
            <person name="Rokhsar D.S."/>
        </authorList>
    </citation>
    <scope>NUCLEOTIDE SEQUENCE [LARGE SCALE GENOMIC DNA]</scope>
    <source>
        <strain evidence="3">f. Nagariensis / Eve</strain>
    </source>
</reference>
<organism evidence="3">
    <name type="scientific">Volvox carteri f. nagariensis</name>
    <dbReference type="NCBI Taxonomy" id="3068"/>
    <lineage>
        <taxon>Eukaryota</taxon>
        <taxon>Viridiplantae</taxon>
        <taxon>Chlorophyta</taxon>
        <taxon>core chlorophytes</taxon>
        <taxon>Chlorophyceae</taxon>
        <taxon>CS clade</taxon>
        <taxon>Chlamydomonadales</taxon>
        <taxon>Volvocaceae</taxon>
        <taxon>Volvox</taxon>
    </lineage>
</organism>